<evidence type="ECO:0000313" key="2">
    <source>
        <dbReference type="Proteomes" id="UP000579281"/>
    </source>
</evidence>
<proteinExistence type="predicted"/>
<keyword evidence="2" id="KW-1185">Reference proteome</keyword>
<accession>A0A841KSX2</accession>
<name>A0A841KSX2_9FIRM</name>
<dbReference type="Proteomes" id="UP000579281">
    <property type="component" value="Unassembled WGS sequence"/>
</dbReference>
<sequence>MKVNHISYTNIDEIDYYSTILKNTDDPIKKKVFNFHQLSQLFSKISSFPVSKTTYFSLKDDFPLENILIKYLALSYSIYRQISKKEHTYIKLNAQVLSLTEDFIYQFYAFDLPIKDHNHQELLWIYPKLQYKHFLADCILLGNYNDYCIDISTIEEIVQIMAGFTRYELDQTLAETNSRVNFPSLIYANIKLYEKGYLEVTEGSTGIEIRLNLKPESSASPIFSRYSYPLKKTIIDICKKSYNEHYSYKDFQ</sequence>
<dbReference type="EMBL" id="JACHEN010000016">
    <property type="protein sequence ID" value="MBB6216686.1"/>
    <property type="molecule type" value="Genomic_DNA"/>
</dbReference>
<reference evidence="1 2" key="1">
    <citation type="submission" date="2020-08" db="EMBL/GenBank/DDBJ databases">
        <title>Genomic Encyclopedia of Type Strains, Phase IV (KMG-IV): sequencing the most valuable type-strain genomes for metagenomic binning, comparative biology and taxonomic classification.</title>
        <authorList>
            <person name="Goeker M."/>
        </authorList>
    </citation>
    <scope>NUCLEOTIDE SEQUENCE [LARGE SCALE GENOMIC DNA]</scope>
    <source>
        <strain evidence="1 2">DSM 103526</strain>
    </source>
</reference>
<comment type="caution">
    <text evidence="1">The sequence shown here is derived from an EMBL/GenBank/DDBJ whole genome shotgun (WGS) entry which is preliminary data.</text>
</comment>
<dbReference type="RefSeq" id="WP_184311204.1">
    <property type="nucleotide sequence ID" value="NZ_JACHEN010000016.1"/>
</dbReference>
<organism evidence="1 2">
    <name type="scientific">Anaerosolibacter carboniphilus</name>
    <dbReference type="NCBI Taxonomy" id="1417629"/>
    <lineage>
        <taxon>Bacteria</taxon>
        <taxon>Bacillati</taxon>
        <taxon>Bacillota</taxon>
        <taxon>Clostridia</taxon>
        <taxon>Peptostreptococcales</taxon>
        <taxon>Thermotaleaceae</taxon>
        <taxon>Anaerosolibacter</taxon>
    </lineage>
</organism>
<protein>
    <submittedName>
        <fullName evidence="1">Uncharacterized protein</fullName>
    </submittedName>
</protein>
<evidence type="ECO:0000313" key="1">
    <source>
        <dbReference type="EMBL" id="MBB6216686.1"/>
    </source>
</evidence>
<dbReference type="AlphaFoldDB" id="A0A841KSX2"/>
<gene>
    <name evidence="1" type="ORF">HNQ80_002790</name>
</gene>